<evidence type="ECO:0000313" key="1">
    <source>
        <dbReference type="EMBL" id="MDC8759052.1"/>
    </source>
</evidence>
<reference evidence="1 2" key="1">
    <citation type="submission" date="2022-10" db="EMBL/GenBank/DDBJ databases">
        <title>Janthinobacterium sp. hw3 Genome sequencing.</title>
        <authorList>
            <person name="Park S."/>
        </authorList>
    </citation>
    <scope>NUCLEOTIDE SEQUENCE [LARGE SCALE GENOMIC DNA]</scope>
    <source>
        <strain evidence="2">hw3</strain>
    </source>
</reference>
<dbReference type="Pfam" id="PF05930">
    <property type="entry name" value="Phage_AlpA"/>
    <property type="match status" value="1"/>
</dbReference>
<dbReference type="Proteomes" id="UP001221208">
    <property type="component" value="Unassembled WGS sequence"/>
</dbReference>
<proteinExistence type="predicted"/>
<dbReference type="EMBL" id="JAQQXR010000006">
    <property type="protein sequence ID" value="MDC8759052.1"/>
    <property type="molecule type" value="Genomic_DNA"/>
</dbReference>
<comment type="caution">
    <text evidence="1">The sequence shown here is derived from an EMBL/GenBank/DDBJ whole genome shotgun (WGS) entry which is preliminary data.</text>
</comment>
<protein>
    <submittedName>
        <fullName evidence="1">AlpA family phage regulatory protein</fullName>
    </submittedName>
</protein>
<accession>A0ABT5K237</accession>
<evidence type="ECO:0000313" key="2">
    <source>
        <dbReference type="Proteomes" id="UP001221208"/>
    </source>
</evidence>
<gene>
    <name evidence="1" type="ORF">OIK44_15840</name>
</gene>
<sequence>MSTTKKFLRLPAVIDATGQSRSTILRAVKAGKFPSPVHIDPHAIASDSTNVSKWQKRLHRSQKAPRLLISGGAKASFMRQKKL</sequence>
<organism evidence="1 2">
    <name type="scientific">Janthinobacterium fluminis</name>
    <dbReference type="NCBI Taxonomy" id="2987524"/>
    <lineage>
        <taxon>Bacteria</taxon>
        <taxon>Pseudomonadati</taxon>
        <taxon>Pseudomonadota</taxon>
        <taxon>Betaproteobacteria</taxon>
        <taxon>Burkholderiales</taxon>
        <taxon>Oxalobacteraceae</taxon>
        <taxon>Janthinobacterium</taxon>
    </lineage>
</organism>
<name>A0ABT5K237_9BURK</name>
<dbReference type="InterPro" id="IPR010260">
    <property type="entry name" value="AlpA"/>
</dbReference>
<dbReference type="RefSeq" id="WP_273672020.1">
    <property type="nucleotide sequence ID" value="NZ_JAQQXR010000006.1"/>
</dbReference>
<keyword evidence="2" id="KW-1185">Reference proteome</keyword>